<gene>
    <name evidence="1" type="ORF">FAB82_14155</name>
</gene>
<dbReference type="AlphaFoldDB" id="A0A4S8Q907"/>
<keyword evidence="2" id="KW-1185">Reference proteome</keyword>
<evidence type="ECO:0008006" key="3">
    <source>
        <dbReference type="Google" id="ProtNLM"/>
    </source>
</evidence>
<dbReference type="Proteomes" id="UP000308760">
    <property type="component" value="Unassembled WGS sequence"/>
</dbReference>
<sequence length="233" mass="24209">MENDIKTPRSYKRLLALAGAGLLGVAALSGCNALSDAVDDASSEDPDAVNEEAYDAAADVVPGDCLTVDFMGATEEEFTIPCDDEGAYWEITEISADTGATATGGTLSDNQPLFDLCGEEVGAITPGSPVTDWNMVYDETTGNVDYLYCTQAIGGIVADAGECFSSSDFYSTAIPCDDAEADTEVASVVSLELGEYSEDDLATAAADCTSSASFPTTDQFGRSTGVFCIESLM</sequence>
<evidence type="ECO:0000313" key="2">
    <source>
        <dbReference type="Proteomes" id="UP000308760"/>
    </source>
</evidence>
<dbReference type="EMBL" id="STGY01000055">
    <property type="protein sequence ID" value="THV40788.1"/>
    <property type="molecule type" value="Genomic_DNA"/>
</dbReference>
<reference evidence="1 2" key="2">
    <citation type="submission" date="2019-05" db="EMBL/GenBank/DDBJ databases">
        <title>Glycomyces buryatensis sp. nov.</title>
        <authorList>
            <person name="Nikitina E."/>
        </authorList>
    </citation>
    <scope>NUCLEOTIDE SEQUENCE [LARGE SCALE GENOMIC DNA]</scope>
    <source>
        <strain evidence="1 2">18</strain>
    </source>
</reference>
<dbReference type="PROSITE" id="PS51257">
    <property type="entry name" value="PROKAR_LIPOPROTEIN"/>
    <property type="match status" value="1"/>
</dbReference>
<dbReference type="RefSeq" id="WP_136535187.1">
    <property type="nucleotide sequence ID" value="NZ_STGY01000055.1"/>
</dbReference>
<organism evidence="1 2">
    <name type="scientific">Glycomyces buryatensis</name>
    <dbReference type="NCBI Taxonomy" id="2570927"/>
    <lineage>
        <taxon>Bacteria</taxon>
        <taxon>Bacillati</taxon>
        <taxon>Actinomycetota</taxon>
        <taxon>Actinomycetes</taxon>
        <taxon>Glycomycetales</taxon>
        <taxon>Glycomycetaceae</taxon>
        <taxon>Glycomyces</taxon>
    </lineage>
</organism>
<name>A0A4S8Q907_9ACTN</name>
<evidence type="ECO:0000313" key="1">
    <source>
        <dbReference type="EMBL" id="THV40788.1"/>
    </source>
</evidence>
<accession>A0A4S8Q907</accession>
<proteinExistence type="predicted"/>
<comment type="caution">
    <text evidence="1">The sequence shown here is derived from an EMBL/GenBank/DDBJ whole genome shotgun (WGS) entry which is preliminary data.</text>
</comment>
<reference evidence="2" key="1">
    <citation type="submission" date="2019-04" db="EMBL/GenBank/DDBJ databases">
        <title>Nocardioides xinjiangensis sp. nov.</title>
        <authorList>
            <person name="Liu S."/>
        </authorList>
    </citation>
    <scope>NUCLEOTIDE SEQUENCE [LARGE SCALE GENOMIC DNA]</scope>
    <source>
        <strain evidence="2">18</strain>
    </source>
</reference>
<protein>
    <recommendedName>
        <fullName evidence="3">Septum formation-related domain-containing protein</fullName>
    </recommendedName>
</protein>
<dbReference type="OrthoDB" id="5185871at2"/>